<dbReference type="InterPro" id="IPR002205">
    <property type="entry name" value="Topo_IIA_dom_A"/>
</dbReference>
<dbReference type="InterPro" id="IPR030475">
    <property type="entry name" value="RNR_small_AS"/>
</dbReference>
<dbReference type="Gene3D" id="1.10.620.20">
    <property type="entry name" value="Ribonucleotide Reductase, subunit A"/>
    <property type="match status" value="1"/>
</dbReference>
<evidence type="ECO:0000256" key="2">
    <source>
        <dbReference type="ARBA" id="ARBA00009303"/>
    </source>
</evidence>
<evidence type="ECO:0000256" key="1">
    <source>
        <dbReference type="ARBA" id="ARBA00000185"/>
    </source>
</evidence>
<protein>
    <recommendedName>
        <fullName evidence="11">DNA topoisomerase 2</fullName>
        <ecNumber evidence="11">5.6.2.2</ecNumber>
    </recommendedName>
</protein>
<dbReference type="EMBL" id="BEGY01000096">
    <property type="protein sequence ID" value="GAX83310.1"/>
    <property type="molecule type" value="Genomic_DNA"/>
</dbReference>
<dbReference type="Pfam" id="PF00204">
    <property type="entry name" value="DNA_gyraseB"/>
    <property type="match status" value="1"/>
</dbReference>
<keyword evidence="8 10" id="KW-0238">DNA-binding</keyword>
<evidence type="ECO:0000256" key="9">
    <source>
        <dbReference type="ARBA" id="ARBA00023235"/>
    </source>
</evidence>
<dbReference type="GO" id="GO:0000819">
    <property type="term" value="P:sister chromatid segregation"/>
    <property type="evidence" value="ECO:0007669"/>
    <property type="project" value="TreeGrafter"/>
</dbReference>
<keyword evidence="7" id="KW-0460">Magnesium</keyword>
<dbReference type="GO" id="GO:0009263">
    <property type="term" value="P:deoxyribonucleotide biosynthetic process"/>
    <property type="evidence" value="ECO:0007669"/>
    <property type="project" value="InterPro"/>
</dbReference>
<dbReference type="InterPro" id="IPR001154">
    <property type="entry name" value="TopoII_euk"/>
</dbReference>
<evidence type="ECO:0000256" key="6">
    <source>
        <dbReference type="ARBA" id="ARBA00022840"/>
    </source>
</evidence>
<dbReference type="InterPro" id="IPR033909">
    <property type="entry name" value="RNR_small"/>
</dbReference>
<dbReference type="InterPro" id="IPR000358">
    <property type="entry name" value="RNR_small_fam"/>
</dbReference>
<dbReference type="AlphaFoldDB" id="A0A250XKH7"/>
<dbReference type="InterPro" id="IPR013757">
    <property type="entry name" value="Topo_IIA_A_a_sf"/>
</dbReference>
<dbReference type="EC" id="5.6.2.2" evidence="11"/>
<keyword evidence="9 10" id="KW-0413">Isomerase</keyword>
<evidence type="ECO:0000259" key="12">
    <source>
        <dbReference type="PROSITE" id="PS50880"/>
    </source>
</evidence>
<dbReference type="SMART" id="SM00434">
    <property type="entry name" value="TOP4c"/>
    <property type="match status" value="1"/>
</dbReference>
<dbReference type="GO" id="GO:0006265">
    <property type="term" value="P:DNA topological change"/>
    <property type="evidence" value="ECO:0007669"/>
    <property type="project" value="UniProtKB-UniRule"/>
</dbReference>
<comment type="similarity">
    <text evidence="2">Belongs to the ribonucleoside diphosphate reductase small chain family.</text>
</comment>
<dbReference type="Gene3D" id="3.30.1360.40">
    <property type="match status" value="1"/>
</dbReference>
<proteinExistence type="inferred from homology"/>
<dbReference type="InterPro" id="IPR018522">
    <property type="entry name" value="TopoIIA_CS"/>
</dbReference>
<gene>
    <name evidence="14" type="ORF">CEUSTIGMA_g10736.t1</name>
</gene>
<dbReference type="FunFam" id="3.90.199.10:FF:000002">
    <property type="entry name" value="DNA topoisomerase 2"/>
    <property type="match status" value="1"/>
</dbReference>
<dbReference type="InterPro" id="IPR012348">
    <property type="entry name" value="RNR-like"/>
</dbReference>
<dbReference type="CDD" id="cd01049">
    <property type="entry name" value="RNRR2"/>
    <property type="match status" value="1"/>
</dbReference>
<dbReference type="PROSITE" id="PS00368">
    <property type="entry name" value="RIBORED_SMALL"/>
    <property type="match status" value="1"/>
</dbReference>
<evidence type="ECO:0000256" key="4">
    <source>
        <dbReference type="ARBA" id="ARBA00022723"/>
    </source>
</evidence>
<dbReference type="PROSITE" id="PS00177">
    <property type="entry name" value="TOPOISOMERASE_II"/>
    <property type="match status" value="1"/>
</dbReference>
<evidence type="ECO:0000313" key="15">
    <source>
        <dbReference type="Proteomes" id="UP000232323"/>
    </source>
</evidence>
<dbReference type="InterPro" id="IPR013759">
    <property type="entry name" value="Topo_IIA_B_C"/>
</dbReference>
<dbReference type="SUPFAM" id="SSF47240">
    <property type="entry name" value="Ferritin-like"/>
    <property type="match status" value="1"/>
</dbReference>
<dbReference type="Pfam" id="PF00268">
    <property type="entry name" value="Ribonuc_red_sm"/>
    <property type="match status" value="1"/>
</dbReference>
<dbReference type="PRINTS" id="PR00418">
    <property type="entry name" value="TPI2FAMILY"/>
</dbReference>
<keyword evidence="5 11" id="KW-0547">Nucleotide-binding</keyword>
<dbReference type="Pfam" id="PF01751">
    <property type="entry name" value="Toprim"/>
    <property type="match status" value="1"/>
</dbReference>
<keyword evidence="4" id="KW-0479">Metal-binding</keyword>
<dbReference type="GO" id="GO:0005524">
    <property type="term" value="F:ATP binding"/>
    <property type="evidence" value="ECO:0007669"/>
    <property type="project" value="UniProtKB-UniRule"/>
</dbReference>
<dbReference type="Gene3D" id="3.90.199.10">
    <property type="entry name" value="Topoisomerase II, domain 5"/>
    <property type="match status" value="1"/>
</dbReference>
<comment type="catalytic activity">
    <reaction evidence="1 10 11">
        <text>ATP-dependent breakage, passage and rejoining of double-stranded DNA.</text>
        <dbReference type="EC" id="5.6.2.2"/>
    </reaction>
</comment>
<dbReference type="InterPro" id="IPR031660">
    <property type="entry name" value="TOPRIM_C"/>
</dbReference>
<dbReference type="InterPro" id="IPR001241">
    <property type="entry name" value="Topo_IIA"/>
</dbReference>
<feature type="domain" description="Toprim" evidence="12">
    <location>
        <begin position="385"/>
        <end position="499"/>
    </location>
</feature>
<dbReference type="PROSITE" id="PS52040">
    <property type="entry name" value="TOPO_IIA"/>
    <property type="match status" value="1"/>
</dbReference>
<evidence type="ECO:0000256" key="10">
    <source>
        <dbReference type="PROSITE-ProRule" id="PRU01384"/>
    </source>
</evidence>
<evidence type="ECO:0000256" key="7">
    <source>
        <dbReference type="ARBA" id="ARBA00022842"/>
    </source>
</evidence>
<dbReference type="GO" id="GO:0003918">
    <property type="term" value="F:DNA topoisomerase type II (double strand cut, ATP-hydrolyzing) activity"/>
    <property type="evidence" value="ECO:0007669"/>
    <property type="project" value="UniProtKB-UniRule"/>
</dbReference>
<dbReference type="PRINTS" id="PR01158">
    <property type="entry name" value="TOPISMRASEII"/>
</dbReference>
<evidence type="ECO:0000313" key="14">
    <source>
        <dbReference type="EMBL" id="GAX83310.1"/>
    </source>
</evidence>
<dbReference type="GO" id="GO:0046872">
    <property type="term" value="F:metal ion binding"/>
    <property type="evidence" value="ECO:0007669"/>
    <property type="project" value="UniProtKB-KW"/>
</dbReference>
<evidence type="ECO:0000259" key="13">
    <source>
        <dbReference type="PROSITE" id="PS52040"/>
    </source>
</evidence>
<dbReference type="OrthoDB" id="544228at2759"/>
<feature type="domain" description="Topo IIA-type catalytic" evidence="13">
    <location>
        <begin position="625"/>
        <end position="1037"/>
    </location>
</feature>
<dbReference type="GO" id="GO:0000712">
    <property type="term" value="P:resolution of meiotic recombination intermediates"/>
    <property type="evidence" value="ECO:0007669"/>
    <property type="project" value="TreeGrafter"/>
</dbReference>
<organism evidence="14 15">
    <name type="scientific">Chlamydomonas eustigma</name>
    <dbReference type="NCBI Taxonomy" id="1157962"/>
    <lineage>
        <taxon>Eukaryota</taxon>
        <taxon>Viridiplantae</taxon>
        <taxon>Chlorophyta</taxon>
        <taxon>core chlorophytes</taxon>
        <taxon>Chlorophyceae</taxon>
        <taxon>CS clade</taxon>
        <taxon>Chlamydomonadales</taxon>
        <taxon>Chlamydomonadaceae</taxon>
        <taxon>Chlamydomonas</taxon>
    </lineage>
</organism>
<dbReference type="Gene3D" id="3.30.1490.30">
    <property type="match status" value="1"/>
</dbReference>
<dbReference type="InterPro" id="IPR009078">
    <property type="entry name" value="Ferritin-like_SF"/>
</dbReference>
<comment type="similarity">
    <text evidence="3 11">Belongs to the type II topoisomerase family.</text>
</comment>
<dbReference type="Gene3D" id="3.30.565.10">
    <property type="entry name" value="Histidine kinase-like ATPase, C-terminal domain"/>
    <property type="match status" value="1"/>
</dbReference>
<keyword evidence="10 11" id="KW-0799">Topoisomerase</keyword>
<evidence type="ECO:0000256" key="8">
    <source>
        <dbReference type="ARBA" id="ARBA00023125"/>
    </source>
</evidence>
<dbReference type="SUPFAM" id="SSF54211">
    <property type="entry name" value="Ribosomal protein S5 domain 2-like"/>
    <property type="match status" value="1"/>
</dbReference>
<dbReference type="SMART" id="SM00433">
    <property type="entry name" value="TOP2c"/>
    <property type="match status" value="1"/>
</dbReference>
<evidence type="ECO:0000256" key="11">
    <source>
        <dbReference type="RuleBase" id="RU362094"/>
    </source>
</evidence>
<comment type="caution">
    <text evidence="14">The sequence shown here is derived from an EMBL/GenBank/DDBJ whole genome shotgun (WGS) entry which is preliminary data.</text>
</comment>
<dbReference type="GO" id="GO:0005634">
    <property type="term" value="C:nucleus"/>
    <property type="evidence" value="ECO:0007669"/>
    <property type="project" value="TreeGrafter"/>
</dbReference>
<comment type="subunit">
    <text evidence="11">Homodimer.</text>
</comment>
<evidence type="ECO:0000256" key="3">
    <source>
        <dbReference type="ARBA" id="ARBA00011080"/>
    </source>
</evidence>
<evidence type="ECO:0000256" key="5">
    <source>
        <dbReference type="ARBA" id="ARBA00022741"/>
    </source>
</evidence>
<name>A0A250XKH7_9CHLO</name>
<dbReference type="PANTHER" id="PTHR10169:SF49">
    <property type="entry name" value="DNA TOPOISOMERASE 2, MITOCHONDRIAL"/>
    <property type="match status" value="1"/>
</dbReference>
<dbReference type="InterPro" id="IPR034157">
    <property type="entry name" value="TOPRIM_TopoII"/>
</dbReference>
<dbReference type="InterPro" id="IPR036890">
    <property type="entry name" value="HATPase_C_sf"/>
</dbReference>
<dbReference type="Pfam" id="PF00521">
    <property type="entry name" value="DNA_topoisoIV"/>
    <property type="match status" value="1"/>
</dbReference>
<reference evidence="14 15" key="1">
    <citation type="submission" date="2017-08" db="EMBL/GenBank/DDBJ databases">
        <title>Acidophilic green algal genome provides insights into adaptation to an acidic environment.</title>
        <authorList>
            <person name="Hirooka S."/>
            <person name="Hirose Y."/>
            <person name="Kanesaki Y."/>
            <person name="Higuchi S."/>
            <person name="Fujiwara T."/>
            <person name="Onuma R."/>
            <person name="Era A."/>
            <person name="Ohbayashi R."/>
            <person name="Uzuka A."/>
            <person name="Nozaki H."/>
            <person name="Yoshikawa H."/>
            <person name="Miyagishima S.Y."/>
        </authorList>
    </citation>
    <scope>NUCLEOTIDE SEQUENCE [LARGE SCALE GENOMIC DNA]</scope>
    <source>
        <strain evidence="14 15">NIES-2499</strain>
    </source>
</reference>
<dbReference type="InterPro" id="IPR013506">
    <property type="entry name" value="Topo_IIA_bsu_dom2"/>
</dbReference>
<keyword evidence="15" id="KW-1185">Reference proteome</keyword>
<dbReference type="InterPro" id="IPR006171">
    <property type="entry name" value="TOPRIM_dom"/>
</dbReference>
<dbReference type="Gene3D" id="3.40.50.670">
    <property type="match status" value="1"/>
</dbReference>
<dbReference type="FunFam" id="3.40.50.670:FF:000001">
    <property type="entry name" value="DNA topoisomerase 2"/>
    <property type="match status" value="1"/>
</dbReference>
<dbReference type="Proteomes" id="UP000232323">
    <property type="component" value="Unassembled WGS sequence"/>
</dbReference>
<sequence length="1207" mass="137605">MAEKYRKIEQREHVLLRPGMYIGSTEPERMDVWTSDSSDRFQKVQIDYIPGLYKIFDEILVNALDHVTRLRLDPTASAQVRSIKIKLNTEEIVIENDGDGLPVVMHPESGLWVPELVFGNLLTGSNYDDREERVIGGQNGIGAKACNIFSKLFRVETVDATRGKKFVQTFFDNMSRRTPAKVTDTTSKGFTRLSFIPDYSRFHSPAGLSEGMLALFRRRCFDMCALTPPDVAVTLDSTRLKIKTFEKYVEMYTGGKHVDYITNLIVQHLSEMVAKKTKIEPKVHTVRSQLFLFLRSTIAKPEFDGQSKEFLTSPVSKFGTSKIELSARFYTALGKIGLVERLVQLSQVAQEKELKKTDGKVKNRVSGIVKLDDANWAGGPKRAQCTLILTEGDSAKSMAIAGLSVVGRDKYGVFPLRGKLLNVKDVTLKRLMENEEILNIKTILGLESGKLYQSSSELRYGRIMIMTDQDVDGSHIKGLIFNLFETLWPSLLRAPDFLVSMLTPIVKVDGFSYYTLQDFERWRAANPASKAKIKYYKGLGTSTSAEAKQYFKDMTLVRYACDDPACSEALDLAFNKSRSDDRKRWLEGYVREQVLTYGPDTRVPFSSFVNMDLIHFSKYDLERSIPHVQDGLKVSQRKILFTCFGRPASKESKVFMLAAAVAEAAAYHHGDASLYTTIVGMAQDFVGSNNLNLLEPIGQFGTRRMGGKDAASSRYICTRPSDLCNLVFRQEDRYVLKYLEDDGMSVEPEFYVPIVPMILLNGATGIGTGFSTNIPCYDPLEVIRALIRDDMTAFDNMMPYYRGFKGQVHKSQIEGKFLTSGIAVRTGPRTVRVTELAVGQWTEDFKTLLEQKIEEGTLTRYDAQYTDLDVDFTLTYPTAEALEGLDLLLDLKLRSTLSTNNMHLFNENMQIKCYKTIREIVKEFAATRLVYYGKRRAHMLKVLKTEIDVMNNKVRFISEFVQGTLIIGKRKMQDVQNELSRKKYNEVDGSFDYLLRMPISSLTLERMQKLESEVMEHLKSIKYFEEISDRGLWVKELKELEAEYSRIFKRITMSCPVTTDPSSSRHVLYPIQHQDVWTLYKKAQSAYWTAEELELTKDGDDWDALNDNERHFIKHVLAFFATSDGIVMENLAARFMTDVKIPEARAFYAFQIAIETVHSEVYALLLDSYVKDSVEKSKLFHAVTEMPCIAKKANWALQWISDFRQHF</sequence>
<comment type="function">
    <text evidence="11">Control of topological states of DNA by transient breakage and subsequent rejoining of DNA strands. Topoisomerase II makes double-strand breaks.</text>
</comment>
<dbReference type="STRING" id="1157962.A0A250XKH7"/>
<dbReference type="GO" id="GO:0003677">
    <property type="term" value="F:DNA binding"/>
    <property type="evidence" value="ECO:0007669"/>
    <property type="project" value="UniProtKB-UniRule"/>
</dbReference>
<feature type="active site" description="O-(5'-phospho-DNA)-tyrosine intermediate" evidence="10">
    <location>
        <position position="715"/>
    </location>
</feature>
<dbReference type="CDD" id="cd03365">
    <property type="entry name" value="TOPRIM_TopoIIA"/>
    <property type="match status" value="1"/>
</dbReference>
<dbReference type="SUPFAM" id="SSF55874">
    <property type="entry name" value="ATPase domain of HSP90 chaperone/DNA topoisomerase II/histidine kinase"/>
    <property type="match status" value="1"/>
</dbReference>
<dbReference type="InterPro" id="IPR050634">
    <property type="entry name" value="DNA_Topoisomerase_II"/>
</dbReference>
<accession>A0A250XKH7</accession>
<dbReference type="PROSITE" id="PS50880">
    <property type="entry name" value="TOPRIM"/>
    <property type="match status" value="1"/>
</dbReference>
<keyword evidence="6 11" id="KW-0067">ATP-binding</keyword>
<dbReference type="GO" id="GO:0016491">
    <property type="term" value="F:oxidoreductase activity"/>
    <property type="evidence" value="ECO:0007669"/>
    <property type="project" value="InterPro"/>
</dbReference>
<dbReference type="InterPro" id="IPR020568">
    <property type="entry name" value="Ribosomal_Su5_D2-typ_SF"/>
</dbReference>
<dbReference type="Gene3D" id="1.10.268.10">
    <property type="entry name" value="Topoisomerase, domain 3"/>
    <property type="match status" value="1"/>
</dbReference>
<dbReference type="SUPFAM" id="SSF56719">
    <property type="entry name" value="Type II DNA topoisomerase"/>
    <property type="match status" value="1"/>
</dbReference>
<dbReference type="Pfam" id="PF16898">
    <property type="entry name" value="TOPRIM_C"/>
    <property type="match status" value="1"/>
</dbReference>
<dbReference type="PANTHER" id="PTHR10169">
    <property type="entry name" value="DNA TOPOISOMERASE/GYRASE"/>
    <property type="match status" value="1"/>
</dbReference>
<dbReference type="InterPro" id="IPR013760">
    <property type="entry name" value="Topo_IIA-like_dom_sf"/>
</dbReference>
<dbReference type="InterPro" id="IPR013758">
    <property type="entry name" value="Topo_IIA_A/C_ab"/>
</dbReference>